<dbReference type="Pfam" id="PF03148">
    <property type="entry name" value="Tektin"/>
    <property type="match status" value="1"/>
</dbReference>
<proteinExistence type="inferred from homology"/>
<dbReference type="Proteomes" id="UP000694920">
    <property type="component" value="Unplaced"/>
</dbReference>
<dbReference type="KEGG" id="ccin:107264994"/>
<dbReference type="RefSeq" id="XP_024938413.1">
    <property type="nucleotide sequence ID" value="XM_025082645.1"/>
</dbReference>
<dbReference type="PRINTS" id="PR00511">
    <property type="entry name" value="TEKTIN"/>
</dbReference>
<keyword evidence="6" id="KW-1185">Reference proteome</keyword>
<evidence type="ECO:0000313" key="6">
    <source>
        <dbReference type="Proteomes" id="UP000694920"/>
    </source>
</evidence>
<dbReference type="GO" id="GO:0005634">
    <property type="term" value="C:nucleus"/>
    <property type="evidence" value="ECO:0007669"/>
    <property type="project" value="TreeGrafter"/>
</dbReference>
<evidence type="ECO:0000256" key="5">
    <source>
        <dbReference type="SAM" id="Coils"/>
    </source>
</evidence>
<evidence type="ECO:0000256" key="3">
    <source>
        <dbReference type="ARBA" id="ARBA00023054"/>
    </source>
</evidence>
<accession>A0AAJ7RCP2</accession>
<feature type="coiled-coil region" evidence="5">
    <location>
        <begin position="248"/>
        <end position="275"/>
    </location>
</feature>
<keyword evidence="2" id="KW-0963">Cytoplasm</keyword>
<keyword evidence="4" id="KW-0969">Cilium</keyword>
<gene>
    <name evidence="7" type="primary">LOC107264994</name>
</gene>
<keyword evidence="4" id="KW-0966">Cell projection</keyword>
<dbReference type="GO" id="GO:0060294">
    <property type="term" value="P:cilium movement involved in cell motility"/>
    <property type="evidence" value="ECO:0007669"/>
    <property type="project" value="UniProtKB-UniRule"/>
</dbReference>
<dbReference type="PANTHER" id="PTHR19960">
    <property type="entry name" value="TEKTIN"/>
    <property type="match status" value="1"/>
</dbReference>
<keyword evidence="3 5" id="KW-0175">Coiled coil</keyword>
<dbReference type="InterPro" id="IPR000435">
    <property type="entry name" value="Tektins"/>
</dbReference>
<comment type="similarity">
    <text evidence="1 4">Belongs to the tektin family.</text>
</comment>
<organism evidence="6 7">
    <name type="scientific">Cephus cinctus</name>
    <name type="common">Wheat stem sawfly</name>
    <dbReference type="NCBI Taxonomy" id="211228"/>
    <lineage>
        <taxon>Eukaryota</taxon>
        <taxon>Metazoa</taxon>
        <taxon>Ecdysozoa</taxon>
        <taxon>Arthropoda</taxon>
        <taxon>Hexapoda</taxon>
        <taxon>Insecta</taxon>
        <taxon>Pterygota</taxon>
        <taxon>Neoptera</taxon>
        <taxon>Endopterygota</taxon>
        <taxon>Hymenoptera</taxon>
        <taxon>Cephoidea</taxon>
        <taxon>Cephidae</taxon>
        <taxon>Cephus</taxon>
    </lineage>
</organism>
<dbReference type="GO" id="GO:0015630">
    <property type="term" value="C:microtubule cytoskeleton"/>
    <property type="evidence" value="ECO:0007669"/>
    <property type="project" value="UniProtKB-UniRule"/>
</dbReference>
<evidence type="ECO:0000256" key="1">
    <source>
        <dbReference type="ARBA" id="ARBA00007209"/>
    </source>
</evidence>
<protein>
    <recommendedName>
        <fullName evidence="4">Tektin</fullName>
    </recommendedName>
</protein>
<keyword evidence="4" id="KW-0282">Flagellum</keyword>
<comment type="subcellular location">
    <subcellularLocation>
        <location evidence="4">Cytoplasm</location>
        <location evidence="4">Cytoskeleton</location>
        <location evidence="4">Cilium axoneme</location>
    </subcellularLocation>
</comment>
<dbReference type="InterPro" id="IPR048256">
    <property type="entry name" value="Tektin-like"/>
</dbReference>
<evidence type="ECO:0000256" key="4">
    <source>
        <dbReference type="RuleBase" id="RU367040"/>
    </source>
</evidence>
<name>A0AAJ7RCP2_CEPCN</name>
<reference evidence="7" key="1">
    <citation type="submission" date="2025-08" db="UniProtKB">
        <authorList>
            <consortium name="RefSeq"/>
        </authorList>
    </citation>
    <scope>IDENTIFICATION</scope>
</reference>
<dbReference type="PANTHER" id="PTHR19960:SF12">
    <property type="entry name" value="TEKTIN-4"/>
    <property type="match status" value="1"/>
</dbReference>
<evidence type="ECO:0000313" key="7">
    <source>
        <dbReference type="RefSeq" id="XP_024938413.1"/>
    </source>
</evidence>
<sequence length="501" mass="57617">MPEPNPCCILQDIKTEEFENPIVIPKDEATLPETQENFQDSHETRCPIIKPCVCTEPEVLIPRPIVLPPDPLGPAKEPVPLDYWTPLAGLTGTRPAVDNFSISRYSPAEGRLHNKSLFENSETSIENAALAAFNARRYMHRIYIETDKNQLSSDIKLSERAGLIFRWKTELDLSIADTIKEISLIQEERKRIIRCLHAVQMVHAIATDVKHARCSRMEFDLILDEVDEEVIKELKLSAEIQILYNKYVDQLMSQLQELKDSKQKLEIDRSNKLDSYEIDTTCRGLKSDSEIVIWKPGSARIPPDQSSPYDYERYTKEGLVQADNVLERSRILRNNLYNIYEKAIRDLRIQADRIELALANKIELTVQIIQRLENELIRCLRKLADTEFLVDQMRTALKRLDGAMKCAQTRLDMRLKRAGVESCRDAVQAELIEEVKILSKNISDMLEQIKSADDSTIDLVKARRDIETEIIVKKKSLCVDRDRCQLIRSFYPTVQTLAGYC</sequence>
<dbReference type="GeneID" id="107264994"/>
<evidence type="ECO:0000256" key="2">
    <source>
        <dbReference type="ARBA" id="ARBA00022490"/>
    </source>
</evidence>
<dbReference type="GO" id="GO:0060271">
    <property type="term" value="P:cilium assembly"/>
    <property type="evidence" value="ECO:0007669"/>
    <property type="project" value="UniProtKB-UniRule"/>
</dbReference>
<dbReference type="GO" id="GO:0005930">
    <property type="term" value="C:axoneme"/>
    <property type="evidence" value="ECO:0007669"/>
    <property type="project" value="UniProtKB-SubCell"/>
</dbReference>
<dbReference type="AlphaFoldDB" id="A0AAJ7RCP2"/>